<sequence length="149" mass="16253">MSTIPDAAALSALPPQSKPYRITIGHGLYLEVTPQGSKLWRIKYRFAGKENKLSLGAFPSVTLEQACRARDDARALIKAGVDPSAKRKAERAERITQRARANAFRLVMALDGALTIETPRQMLRLTPEQTAAVRAFLAVTPEGSNHAAD</sequence>
<keyword evidence="4" id="KW-0238">DNA-binding</keyword>
<dbReference type="EMBL" id="CP136986">
    <property type="protein sequence ID" value="WOS77649.1"/>
    <property type="molecule type" value="Genomic_DNA"/>
</dbReference>
<organism evidence="4 5">
    <name type="scientific">Pseudomonas aeruginosa</name>
    <dbReference type="NCBI Taxonomy" id="287"/>
    <lineage>
        <taxon>Bacteria</taxon>
        <taxon>Pseudomonadati</taxon>
        <taxon>Pseudomonadota</taxon>
        <taxon>Gammaproteobacteria</taxon>
        <taxon>Pseudomonadales</taxon>
        <taxon>Pseudomonadaceae</taxon>
        <taxon>Pseudomonas</taxon>
    </lineage>
</organism>
<evidence type="ECO:0000313" key="4">
    <source>
        <dbReference type="EMBL" id="WOS77649.1"/>
    </source>
</evidence>
<comment type="similarity">
    <text evidence="1">Belongs to the 'phage' integrase family.</text>
</comment>
<dbReference type="AlphaFoldDB" id="A0AAQ3LNG4"/>
<dbReference type="Proteomes" id="UP001297540">
    <property type="component" value="Chromosome"/>
</dbReference>
<dbReference type="InterPro" id="IPR038488">
    <property type="entry name" value="Integrase_DNA-bd_sf"/>
</dbReference>
<dbReference type="Pfam" id="PF13356">
    <property type="entry name" value="Arm-DNA-bind_3"/>
    <property type="match status" value="1"/>
</dbReference>
<evidence type="ECO:0000256" key="1">
    <source>
        <dbReference type="ARBA" id="ARBA00008857"/>
    </source>
</evidence>
<dbReference type="GO" id="GO:0003677">
    <property type="term" value="F:DNA binding"/>
    <property type="evidence" value="ECO:0007669"/>
    <property type="project" value="UniProtKB-KW"/>
</dbReference>
<reference evidence="4" key="2">
    <citation type="submission" date="2023-10" db="EMBL/GenBank/DDBJ databases">
        <title>Pathogen: clinical or host-associated sample.</title>
        <authorList>
            <person name="Hergert J."/>
            <person name="Casey R."/>
            <person name="Wagner J."/>
            <person name="Young E.L."/>
            <person name="Oakeson K.F."/>
        </authorList>
    </citation>
    <scope>NUCLEOTIDE SEQUENCE</scope>
    <source>
        <strain evidence="4">2021CK-01020</strain>
    </source>
</reference>
<dbReference type="Gene3D" id="3.30.160.390">
    <property type="entry name" value="Integrase, DNA-binding domain"/>
    <property type="match status" value="1"/>
</dbReference>
<dbReference type="KEGG" id="paeb:NCGM1900_5910"/>
<dbReference type="PANTHER" id="PTHR30629">
    <property type="entry name" value="PROPHAGE INTEGRASE"/>
    <property type="match status" value="1"/>
</dbReference>
<name>A0AAQ3LNG4_PSEAI</name>
<reference evidence="4" key="1">
    <citation type="submission" date="2023-06" db="EMBL/GenBank/DDBJ databases">
        <authorList>
            <consortium name="Clinical and Environmental Microbiology Branch: Whole genome sequencing antimicrobial resistance pathogens in the healthcare setting"/>
        </authorList>
    </citation>
    <scope>NUCLEOTIDE SEQUENCE</scope>
    <source>
        <strain evidence="4">2021CK-01020</strain>
    </source>
</reference>
<evidence type="ECO:0000256" key="2">
    <source>
        <dbReference type="ARBA" id="ARBA00022908"/>
    </source>
</evidence>
<dbReference type="RefSeq" id="WP_003096103.1">
    <property type="nucleotide sequence ID" value="NZ_AP014622.1"/>
</dbReference>
<dbReference type="InterPro" id="IPR050808">
    <property type="entry name" value="Phage_Integrase"/>
</dbReference>
<dbReference type="InterPro" id="IPR025166">
    <property type="entry name" value="Integrase_DNA_bind_dom"/>
</dbReference>
<evidence type="ECO:0000259" key="3">
    <source>
        <dbReference type="Pfam" id="PF13356"/>
    </source>
</evidence>
<proteinExistence type="inferred from homology"/>
<protein>
    <submittedName>
        <fullName evidence="4">Arm DNA-binding domain-containing protein</fullName>
    </submittedName>
</protein>
<evidence type="ECO:0000313" key="5">
    <source>
        <dbReference type="Proteomes" id="UP001297540"/>
    </source>
</evidence>
<keyword evidence="2" id="KW-0229">DNA integration</keyword>
<accession>A0AAQ3LNG4</accession>
<dbReference type="GO" id="GO:0015074">
    <property type="term" value="P:DNA integration"/>
    <property type="evidence" value="ECO:0007669"/>
    <property type="project" value="UniProtKB-KW"/>
</dbReference>
<dbReference type="PANTHER" id="PTHR30629:SF2">
    <property type="entry name" value="PROPHAGE INTEGRASE INTS-RELATED"/>
    <property type="match status" value="1"/>
</dbReference>
<feature type="domain" description="Integrase DNA-binding" evidence="3">
    <location>
        <begin position="15"/>
        <end position="90"/>
    </location>
</feature>
<gene>
    <name evidence="4" type="ORF">L4V69_35060</name>
</gene>